<dbReference type="OMA" id="ETISIEW"/>
<dbReference type="InterPro" id="IPR003961">
    <property type="entry name" value="FN3_dom"/>
</dbReference>
<dbReference type="Pfam" id="PF00041">
    <property type="entry name" value="fn3"/>
    <property type="match status" value="3"/>
</dbReference>
<dbReference type="PANTHER" id="PTHR13817:SF73">
    <property type="entry name" value="FIBRONECTIN TYPE-III DOMAIN-CONTAINING PROTEIN"/>
    <property type="match status" value="1"/>
</dbReference>
<dbReference type="Gene3D" id="2.60.40.10">
    <property type="entry name" value="Immunoglobulins"/>
    <property type="match status" value="4"/>
</dbReference>
<dbReference type="InterPro" id="IPR050964">
    <property type="entry name" value="Striated_Muscle_Regulatory"/>
</dbReference>
<keyword evidence="1" id="KW-0677">Repeat</keyword>
<dbReference type="PROSITE" id="PS50853">
    <property type="entry name" value="FN3"/>
    <property type="match status" value="3"/>
</dbReference>
<protein>
    <recommendedName>
        <fullName evidence="4">Fibronectin type-III domain-containing protein</fullName>
    </recommendedName>
</protein>
<keyword evidence="3" id="KW-0812">Transmembrane</keyword>
<keyword evidence="3" id="KW-0472">Membrane</keyword>
<dbReference type="SUPFAM" id="SSF49265">
    <property type="entry name" value="Fibronectin type III"/>
    <property type="match status" value="3"/>
</dbReference>
<dbReference type="RefSeq" id="XP_004999084.1">
    <property type="nucleotide sequence ID" value="XM_004999027.1"/>
</dbReference>
<gene>
    <name evidence="5" type="ORF">PTSG_00536</name>
</gene>
<dbReference type="SMART" id="SM00060">
    <property type="entry name" value="FN3"/>
    <property type="match status" value="4"/>
</dbReference>
<feature type="domain" description="Fibronectin type-III" evidence="4">
    <location>
        <begin position="120"/>
        <end position="213"/>
    </location>
</feature>
<dbReference type="CDD" id="cd00063">
    <property type="entry name" value="FN3"/>
    <property type="match status" value="4"/>
</dbReference>
<dbReference type="eggNOG" id="KOG0613">
    <property type="taxonomic scope" value="Eukaryota"/>
</dbReference>
<evidence type="ECO:0000313" key="5">
    <source>
        <dbReference type="EMBL" id="EGD72515.1"/>
    </source>
</evidence>
<feature type="region of interest" description="Disordered" evidence="2">
    <location>
        <begin position="46"/>
        <end position="66"/>
    </location>
</feature>
<dbReference type="InterPro" id="IPR013783">
    <property type="entry name" value="Ig-like_fold"/>
</dbReference>
<dbReference type="EMBL" id="GL832955">
    <property type="protein sequence ID" value="EGD72515.1"/>
    <property type="molecule type" value="Genomic_DNA"/>
</dbReference>
<keyword evidence="3" id="KW-1133">Transmembrane helix</keyword>
<feature type="domain" description="Fibronectin type-III" evidence="4">
    <location>
        <begin position="435"/>
        <end position="529"/>
    </location>
</feature>
<dbReference type="AlphaFoldDB" id="F2TWR9"/>
<evidence type="ECO:0000259" key="4">
    <source>
        <dbReference type="PROSITE" id="PS50853"/>
    </source>
</evidence>
<proteinExistence type="predicted"/>
<dbReference type="GeneID" id="16067582"/>
<keyword evidence="6" id="KW-1185">Reference proteome</keyword>
<evidence type="ECO:0000256" key="3">
    <source>
        <dbReference type="SAM" id="Phobius"/>
    </source>
</evidence>
<dbReference type="OrthoDB" id="504170at2759"/>
<evidence type="ECO:0000256" key="1">
    <source>
        <dbReference type="ARBA" id="ARBA00022737"/>
    </source>
</evidence>
<sequence>MTLNNSCDGGAAHHHHRQHHQDERAPLLGRHGVQATEEAGATAHAELEESDSMVTPDDGGAVSSVETLPPRQRCCSRRKWLVRSLATLVVLVVLACIGYFVILPRINIYHPSHKPAQRIPPGPPHVVLTTTTSTAASITWTAPNNTGTGVILHYRIQQRKEHSNFTTVSQTYSFNFTFSGLRADTWYCFRVCAVSSVGPGNYSTVCNVTAPPHRPASVVGVVPLNSSESTITIGWGPLHCGGSACDLVEVQGRKLATPLGSPAAAALSSSSPCQRSCDYHSLGNATNNATALTVHELPSNTLFMIRLRAHNHVGFGAFSKPLALQTNAVHAGLPGACPGPRVGNITAGAMAVRWSRNCTTNGAQLLTVEVQVSSTNRTTGFHTLSNSFLSTSYSLTGLRALHTYCFRLRAITAIGSGPWSNATCASTTKGGTPLPPAILPAPLSANGTSLTIGWRKPGDGGHPILRYDVEQDNWWIDEPLRLAGNTTRLQFTTTFPLFPSATYTFRVRACNAIGCGAFSNNRHFTTARTGHCANSKDAHAYKATKSTMKPSIQGCLISCVASGTSCVITCIEKKVGLSKGCANCWAQEGLCTLKNCILPCTNPKSKKCAECSEKKCFPACVACSGVPRQYFPP</sequence>
<feature type="domain" description="Fibronectin type-III" evidence="4">
    <location>
        <begin position="336"/>
        <end position="430"/>
    </location>
</feature>
<dbReference type="KEGG" id="sre:PTSG_00536"/>
<feature type="region of interest" description="Disordered" evidence="2">
    <location>
        <begin position="1"/>
        <end position="24"/>
    </location>
</feature>
<reference evidence="5" key="1">
    <citation type="submission" date="2009-08" db="EMBL/GenBank/DDBJ databases">
        <title>Annotation of Salpingoeca rosetta.</title>
        <authorList>
            <consortium name="The Broad Institute Genome Sequencing Platform"/>
            <person name="Russ C."/>
            <person name="Cuomo C."/>
            <person name="Burger G."/>
            <person name="Gray M.W."/>
            <person name="Holland P.W.H."/>
            <person name="King N."/>
            <person name="Lang F.B.F."/>
            <person name="Roger A.J."/>
            <person name="Ruiz-Trillo I."/>
            <person name="Young S.K."/>
            <person name="Zeng Q."/>
            <person name="Gargeya S."/>
            <person name="Alvarado L."/>
            <person name="Berlin A."/>
            <person name="Chapman S.B."/>
            <person name="Chen Z."/>
            <person name="Freedman E."/>
            <person name="Gellesch M."/>
            <person name="Goldberg J."/>
            <person name="Griggs A."/>
            <person name="Gujja S."/>
            <person name="Heilman E."/>
            <person name="Heiman D."/>
            <person name="Howarth C."/>
            <person name="Mehta T."/>
            <person name="Neiman D."/>
            <person name="Pearson M."/>
            <person name="Roberts A."/>
            <person name="Saif S."/>
            <person name="Shea T."/>
            <person name="Shenoy N."/>
            <person name="Sisk P."/>
            <person name="Stolte C."/>
            <person name="Sykes S."/>
            <person name="White J."/>
            <person name="Yandava C."/>
            <person name="Haas B."/>
            <person name="Nusbaum C."/>
            <person name="Birren B."/>
        </authorList>
    </citation>
    <scope>NUCLEOTIDE SEQUENCE [LARGE SCALE GENOMIC DNA]</scope>
    <source>
        <strain evidence="5">ATCC 50818</strain>
    </source>
</reference>
<evidence type="ECO:0000313" key="6">
    <source>
        <dbReference type="Proteomes" id="UP000007799"/>
    </source>
</evidence>
<dbReference type="Proteomes" id="UP000007799">
    <property type="component" value="Unassembled WGS sequence"/>
</dbReference>
<dbReference type="InParanoid" id="F2TWR9"/>
<dbReference type="PANTHER" id="PTHR13817">
    <property type="entry name" value="TITIN"/>
    <property type="match status" value="1"/>
</dbReference>
<feature type="transmembrane region" description="Helical" evidence="3">
    <location>
        <begin position="80"/>
        <end position="102"/>
    </location>
</feature>
<evidence type="ECO:0000256" key="2">
    <source>
        <dbReference type="SAM" id="MobiDB-lite"/>
    </source>
</evidence>
<dbReference type="InterPro" id="IPR036116">
    <property type="entry name" value="FN3_sf"/>
</dbReference>
<organism evidence="6">
    <name type="scientific">Salpingoeca rosetta (strain ATCC 50818 / BSB-021)</name>
    <dbReference type="NCBI Taxonomy" id="946362"/>
    <lineage>
        <taxon>Eukaryota</taxon>
        <taxon>Choanoflagellata</taxon>
        <taxon>Craspedida</taxon>
        <taxon>Salpingoecidae</taxon>
        <taxon>Salpingoeca</taxon>
    </lineage>
</organism>
<name>F2TWR9_SALR5</name>
<accession>F2TWR9</accession>